<dbReference type="InterPro" id="IPR037066">
    <property type="entry name" value="Plug_dom_sf"/>
</dbReference>
<dbReference type="GO" id="GO:0009279">
    <property type="term" value="C:cell outer membrane"/>
    <property type="evidence" value="ECO:0007669"/>
    <property type="project" value="UniProtKB-SubCell"/>
</dbReference>
<accession>A0A2T5YJK9</accession>
<evidence type="ECO:0000256" key="4">
    <source>
        <dbReference type="ARBA" id="ARBA00022692"/>
    </source>
</evidence>
<comment type="subcellular location">
    <subcellularLocation>
        <location evidence="1 7">Cell outer membrane</location>
        <topology evidence="1 7">Multi-pass membrane protein</topology>
    </subcellularLocation>
</comment>
<dbReference type="Gene3D" id="2.60.40.1120">
    <property type="entry name" value="Carboxypeptidase-like, regulatory domain"/>
    <property type="match status" value="1"/>
</dbReference>
<dbReference type="InterPro" id="IPR039426">
    <property type="entry name" value="TonB-dep_rcpt-like"/>
</dbReference>
<evidence type="ECO:0000256" key="6">
    <source>
        <dbReference type="ARBA" id="ARBA00023237"/>
    </source>
</evidence>
<dbReference type="SUPFAM" id="SSF49464">
    <property type="entry name" value="Carboxypeptidase regulatory domain-like"/>
    <property type="match status" value="1"/>
</dbReference>
<evidence type="ECO:0000259" key="9">
    <source>
        <dbReference type="Pfam" id="PF07715"/>
    </source>
</evidence>
<dbReference type="AlphaFoldDB" id="A0A2T5YJK9"/>
<dbReference type="Pfam" id="PF07715">
    <property type="entry name" value="Plug"/>
    <property type="match status" value="1"/>
</dbReference>
<evidence type="ECO:0000313" key="10">
    <source>
        <dbReference type="EMBL" id="PTX19482.1"/>
    </source>
</evidence>
<organism evidence="10 11">
    <name type="scientific">Pontibacter mucosus</name>
    <dbReference type="NCBI Taxonomy" id="1649266"/>
    <lineage>
        <taxon>Bacteria</taxon>
        <taxon>Pseudomonadati</taxon>
        <taxon>Bacteroidota</taxon>
        <taxon>Cytophagia</taxon>
        <taxon>Cytophagales</taxon>
        <taxon>Hymenobacteraceae</taxon>
        <taxon>Pontibacter</taxon>
    </lineage>
</organism>
<keyword evidence="2 7" id="KW-0813">Transport</keyword>
<dbReference type="Gene3D" id="2.170.130.10">
    <property type="entry name" value="TonB-dependent receptor, plug domain"/>
    <property type="match status" value="1"/>
</dbReference>
<dbReference type="InterPro" id="IPR036942">
    <property type="entry name" value="Beta-barrel_TonB_sf"/>
</dbReference>
<dbReference type="Pfam" id="PF13715">
    <property type="entry name" value="CarbopepD_reg_2"/>
    <property type="match status" value="1"/>
</dbReference>
<name>A0A2T5YJK9_9BACT</name>
<dbReference type="RefSeq" id="WP_211318070.1">
    <property type="nucleotide sequence ID" value="NZ_QBKI01000004.1"/>
</dbReference>
<dbReference type="Proteomes" id="UP000244225">
    <property type="component" value="Unassembled WGS sequence"/>
</dbReference>
<evidence type="ECO:0000256" key="2">
    <source>
        <dbReference type="ARBA" id="ARBA00022448"/>
    </source>
</evidence>
<evidence type="ECO:0000256" key="1">
    <source>
        <dbReference type="ARBA" id="ARBA00004571"/>
    </source>
</evidence>
<evidence type="ECO:0000256" key="8">
    <source>
        <dbReference type="SAM" id="SignalP"/>
    </source>
</evidence>
<keyword evidence="6 7" id="KW-0998">Cell outer membrane</keyword>
<keyword evidence="4 7" id="KW-0812">Transmembrane</keyword>
<dbReference type="InterPro" id="IPR008969">
    <property type="entry name" value="CarboxyPept-like_regulatory"/>
</dbReference>
<dbReference type="SUPFAM" id="SSF56935">
    <property type="entry name" value="Porins"/>
    <property type="match status" value="1"/>
</dbReference>
<feature type="domain" description="TonB-dependent receptor plug" evidence="9">
    <location>
        <begin position="118"/>
        <end position="236"/>
    </location>
</feature>
<dbReference type="InterPro" id="IPR012910">
    <property type="entry name" value="Plug_dom"/>
</dbReference>
<reference evidence="10 11" key="1">
    <citation type="submission" date="2018-04" db="EMBL/GenBank/DDBJ databases">
        <title>Genomic Encyclopedia of Archaeal and Bacterial Type Strains, Phase II (KMG-II): from individual species to whole genera.</title>
        <authorList>
            <person name="Goeker M."/>
        </authorList>
    </citation>
    <scope>NUCLEOTIDE SEQUENCE [LARGE SCALE GENOMIC DNA]</scope>
    <source>
        <strain evidence="10 11">DSM 100162</strain>
    </source>
</reference>
<dbReference type="Gene3D" id="2.40.170.20">
    <property type="entry name" value="TonB-dependent receptor, beta-barrel domain"/>
    <property type="match status" value="1"/>
</dbReference>
<dbReference type="InterPro" id="IPR023996">
    <property type="entry name" value="TonB-dep_OMP_SusC/RagA"/>
</dbReference>
<evidence type="ECO:0000256" key="5">
    <source>
        <dbReference type="ARBA" id="ARBA00023136"/>
    </source>
</evidence>
<comment type="caution">
    <text evidence="10">The sequence shown here is derived from an EMBL/GenBank/DDBJ whole genome shotgun (WGS) entry which is preliminary data.</text>
</comment>
<dbReference type="NCBIfam" id="TIGR04056">
    <property type="entry name" value="OMP_RagA_SusC"/>
    <property type="match status" value="1"/>
</dbReference>
<sequence>MRKLLLMSFVMVLALLQQAYAQSRTVTGTVTDQGTSQGLPGVAVIVKGTTVGTTTGADGSYSITVPAEGSTLVFRFIGYQTTERTIGNASTINVALGTDTKQLSEVVVTGVGVATERKKVAIAVETVTAEDMPKVSSASIDQALVGKVAGAQISSISGQPGQQAAILLRGINSLGSSQPMILVDGVQVSTTNNQNGSASNLSSRLADLDLSNVERVEVIQGAAAGTIYGAQGANGVIQIFTKKGQRGQKPAINVSSRVAFDNPITGNLKFAENHYFNTDDDGYILDASGNRLQRTEDGAIAQPGIPVINGATLNNKPYREQTYNQLDQVFRSNAMTTNNSVGISGGGEAIDYAVNLSHLNQESAINGRLERSNLSANIGAELFKNFTVRSITQLIYSDNSTGGINGQNNIYSGIGAALLSRRYWDLTYQNPAGQYVINPEGQNSVNPFYTQQFRDYSAENTRIVQNFNFNYKFNRFLELDYKYGIDNYRYDFTDYVKYQGDVTTPGTPLPSIDGRITRTGTNETTQNSLLTAFIKTNFEEDFNLNVPIQTTTHLAYDYRRVHSHQLQAQGTGFASFPPYTIRNANTKSNDEVFSEFITYGYLINQRLDYGSLFGVSGGVRVDYSSAFGAGSDAFVFPRADAYVNVGDFITSNTLTALKLRAAYGQAGIQPSPYARRITLNSGNIGEGSYLALQSIANNANLNVQVSEESEVGADIGFTFGNSNWFNRITLNATYWKRTSEDVIYNIDLAPSSGASGITDNAITLKASGFQLGLDADVYSGENFSWTFGTRFGTQETLVDKISNGMPIALGAGGSGQFTITEGERLGAFFGKKPLSSIDQTNAEGVPYLNQANAANYEVVNGMVVNKETKAVQFTSDNHAIGDPTPKFNMSFINSFNIYRNLSVNVQVDWVYGNDIYNQTKQWMYRDLVDGDLDNEITVGGVSGAYVNFYNSLYNTNTTNAYFVEKGSFARLRDLSVSYDLGNIINVGFIRSLQLTASGRNLFTITNYSGMDPEAGASLNDPLRRGLDLHAFPNMKTIQFGVNIGL</sequence>
<evidence type="ECO:0000313" key="11">
    <source>
        <dbReference type="Proteomes" id="UP000244225"/>
    </source>
</evidence>
<keyword evidence="8" id="KW-0732">Signal</keyword>
<comment type="similarity">
    <text evidence="7">Belongs to the TonB-dependent receptor family.</text>
</comment>
<keyword evidence="3 7" id="KW-1134">Transmembrane beta strand</keyword>
<gene>
    <name evidence="10" type="ORF">C8N40_104214</name>
</gene>
<keyword evidence="5 7" id="KW-0472">Membrane</keyword>
<keyword evidence="11" id="KW-1185">Reference proteome</keyword>
<dbReference type="PROSITE" id="PS52016">
    <property type="entry name" value="TONB_DEPENDENT_REC_3"/>
    <property type="match status" value="1"/>
</dbReference>
<proteinExistence type="inferred from homology"/>
<feature type="chain" id="PRO_5015737435" evidence="8">
    <location>
        <begin position="22"/>
        <end position="1045"/>
    </location>
</feature>
<evidence type="ECO:0000256" key="3">
    <source>
        <dbReference type="ARBA" id="ARBA00022452"/>
    </source>
</evidence>
<dbReference type="EMBL" id="QBKI01000004">
    <property type="protein sequence ID" value="PTX19482.1"/>
    <property type="molecule type" value="Genomic_DNA"/>
</dbReference>
<evidence type="ECO:0000256" key="7">
    <source>
        <dbReference type="PROSITE-ProRule" id="PRU01360"/>
    </source>
</evidence>
<feature type="signal peptide" evidence="8">
    <location>
        <begin position="1"/>
        <end position="21"/>
    </location>
</feature>
<protein>
    <submittedName>
        <fullName evidence="10">TonB-linked SusC/RagA family outer membrane protein</fullName>
    </submittedName>
</protein>